<keyword evidence="6" id="KW-0689">Ribosomal protein</keyword>
<keyword evidence="6" id="KW-0687">Ribonucleoprotein</keyword>
<dbReference type="Gene3D" id="3.40.50.150">
    <property type="entry name" value="Vaccinia Virus protein VP39"/>
    <property type="match status" value="1"/>
</dbReference>
<keyword evidence="7" id="KW-1185">Reference proteome</keyword>
<evidence type="ECO:0000256" key="5">
    <source>
        <dbReference type="ARBA" id="ARBA00022691"/>
    </source>
</evidence>
<sequence>MQTGFYFKTLILPTAYPDLFADFLLDFTQEAIEEDCVSNLGDHPYRYIGGGRQAHVVPHVAYIVYSDQEPSALLQGLEGFCQTLGDQDLPVGFYYHTSTHPNLDWISAYQQSIQPITCGQFYVTPSWIPPTDTPLKVLTIDPSLAFGTGHHESTRMLLESFSSMPAKTFKGKLALDVGCGSGILGLALANLGACVHLCDTDPLAIEQAQKNFARNHLNIGRIWQGSLKQDAVPYDLIAINIVADVILGLYPSVWQASHADTLLFLSGILDQHTHAVLECYTQGFELLEKKIENEWVSLSLRAKPS</sequence>
<dbReference type="PANTHER" id="PTHR43648">
    <property type="entry name" value="ELECTRON TRANSFER FLAVOPROTEIN BETA SUBUNIT LYSINE METHYLTRANSFERASE"/>
    <property type="match status" value="1"/>
</dbReference>
<keyword evidence="5" id="KW-0949">S-adenosyl-L-methionine</keyword>
<dbReference type="SUPFAM" id="SSF53335">
    <property type="entry name" value="S-adenosyl-L-methionine-dependent methyltransferases"/>
    <property type="match status" value="1"/>
</dbReference>
<dbReference type="GO" id="GO:0032259">
    <property type="term" value="P:methylation"/>
    <property type="evidence" value="ECO:0007669"/>
    <property type="project" value="UniProtKB-KW"/>
</dbReference>
<protein>
    <submittedName>
        <fullName evidence="6">50S ribosomal protein L11 methyltransferase</fullName>
    </submittedName>
</protein>
<dbReference type="PANTHER" id="PTHR43648:SF1">
    <property type="entry name" value="ELECTRON TRANSFER FLAVOPROTEIN BETA SUBUNIT LYSINE METHYLTRANSFERASE"/>
    <property type="match status" value="1"/>
</dbReference>
<dbReference type="InterPro" id="IPR004498">
    <property type="entry name" value="Ribosomal_PrmA_MeTrfase"/>
</dbReference>
<evidence type="ECO:0000256" key="3">
    <source>
        <dbReference type="ARBA" id="ARBA00022603"/>
    </source>
</evidence>
<proteinExistence type="inferred from homology"/>
<comment type="caution">
    <text evidence="6">The sequence shown here is derived from an EMBL/GenBank/DDBJ whole genome shotgun (WGS) entry which is preliminary data.</text>
</comment>
<dbReference type="GO" id="GO:0008276">
    <property type="term" value="F:protein methyltransferase activity"/>
    <property type="evidence" value="ECO:0007669"/>
    <property type="project" value="InterPro"/>
</dbReference>
<keyword evidence="2" id="KW-0963">Cytoplasm</keyword>
<dbReference type="CDD" id="cd02440">
    <property type="entry name" value="AdoMet_MTases"/>
    <property type="match status" value="1"/>
</dbReference>
<organism evidence="6 7">
    <name type="scientific">Helicobacter mehlei</name>
    <dbReference type="NCBI Taxonomy" id="2316080"/>
    <lineage>
        <taxon>Bacteria</taxon>
        <taxon>Pseudomonadati</taxon>
        <taxon>Campylobacterota</taxon>
        <taxon>Epsilonproteobacteria</taxon>
        <taxon>Campylobacterales</taxon>
        <taxon>Helicobacteraceae</taxon>
        <taxon>Helicobacter</taxon>
    </lineage>
</organism>
<reference evidence="7" key="2">
    <citation type="submission" date="2019-07" db="EMBL/GenBank/DDBJ databases">
        <title>Helicobacter labacensis sp. nov., Helicobacter mehlei sp. nov. and Helicobacter vulpis sp. nov., isolated from gastric mucosa of red fox (Vulpis vulpis).</title>
        <authorList>
            <person name="Papic B."/>
        </authorList>
    </citation>
    <scope>NUCLEOTIDE SEQUENCE [LARGE SCALE GENOMIC DNA]</scope>
    <source>
        <strain evidence="7">L8b</strain>
    </source>
</reference>
<dbReference type="NCBIfam" id="TIGR00406">
    <property type="entry name" value="prmA"/>
    <property type="match status" value="1"/>
</dbReference>
<evidence type="ECO:0000256" key="1">
    <source>
        <dbReference type="ARBA" id="ARBA00009741"/>
    </source>
</evidence>
<dbReference type="EMBL" id="VKGC01000002">
    <property type="protein sequence ID" value="TSA86559.1"/>
    <property type="molecule type" value="Genomic_DNA"/>
</dbReference>
<dbReference type="InterPro" id="IPR050078">
    <property type="entry name" value="Ribosomal_L11_MeTrfase_PrmA"/>
</dbReference>
<accession>A0A553V230</accession>
<dbReference type="RefSeq" id="WP_120947813.1">
    <property type="nucleotide sequence ID" value="NZ_QXQP01000004.1"/>
</dbReference>
<evidence type="ECO:0000313" key="7">
    <source>
        <dbReference type="Proteomes" id="UP000319322"/>
    </source>
</evidence>
<name>A0A553V230_9HELI</name>
<dbReference type="GO" id="GO:0005840">
    <property type="term" value="C:ribosome"/>
    <property type="evidence" value="ECO:0007669"/>
    <property type="project" value="UniProtKB-KW"/>
</dbReference>
<dbReference type="Pfam" id="PF06325">
    <property type="entry name" value="PrmA"/>
    <property type="match status" value="1"/>
</dbReference>
<reference evidence="6 7" key="3">
    <citation type="submission" date="2019-07" db="EMBL/GenBank/DDBJ databases">
        <authorList>
            <person name="Papic B."/>
        </authorList>
    </citation>
    <scope>NUCLEOTIDE SEQUENCE [LARGE SCALE GENOMIC DNA]</scope>
    <source>
        <strain evidence="6 7">L8b</strain>
    </source>
</reference>
<keyword evidence="3 6" id="KW-0489">Methyltransferase</keyword>
<dbReference type="InterPro" id="IPR029063">
    <property type="entry name" value="SAM-dependent_MTases_sf"/>
</dbReference>
<keyword evidence="4 6" id="KW-0808">Transferase</keyword>
<evidence type="ECO:0000256" key="4">
    <source>
        <dbReference type="ARBA" id="ARBA00022679"/>
    </source>
</evidence>
<dbReference type="Proteomes" id="UP000319322">
    <property type="component" value="Unassembled WGS sequence"/>
</dbReference>
<gene>
    <name evidence="6" type="primary">prmA</name>
    <name evidence="6" type="ORF">FNE76_01095</name>
</gene>
<reference evidence="6 7" key="1">
    <citation type="submission" date="2019-07" db="EMBL/GenBank/DDBJ databases">
        <title>Helicobacter labacensis sp. nov., Helicobacter mehlei sp. nov. and Helicobacter vulpis sp. nov., isolated from gastric mucosa of red fox (Vulpis vulpis).</title>
        <authorList>
            <person name="Kusar D."/>
            <person name="Gruntar I."/>
            <person name="Pate M."/>
            <person name="Zajc U."/>
            <person name="Ocepek M."/>
        </authorList>
    </citation>
    <scope>NUCLEOTIDE SEQUENCE [LARGE SCALE GENOMIC DNA]</scope>
    <source>
        <strain evidence="6 7">L8b</strain>
    </source>
</reference>
<evidence type="ECO:0000313" key="6">
    <source>
        <dbReference type="EMBL" id="TSA86559.1"/>
    </source>
</evidence>
<dbReference type="AlphaFoldDB" id="A0A553V230"/>
<dbReference type="OrthoDB" id="9785995at2"/>
<evidence type="ECO:0000256" key="2">
    <source>
        <dbReference type="ARBA" id="ARBA00022490"/>
    </source>
</evidence>
<comment type="similarity">
    <text evidence="1">Belongs to the methyltransferase superfamily. PrmA family.</text>
</comment>